<accession>A0A371D4U0</accession>
<reference evidence="2 3" key="1">
    <citation type="journal article" date="2018" name="Biotechnol. Biofuels">
        <title>Integrative visual omics of the white-rot fungus Polyporus brumalis exposes the biotechnological potential of its oxidative enzymes for delignifying raw plant biomass.</title>
        <authorList>
            <person name="Miyauchi S."/>
            <person name="Rancon A."/>
            <person name="Drula E."/>
            <person name="Hage H."/>
            <person name="Chaduli D."/>
            <person name="Favel A."/>
            <person name="Grisel S."/>
            <person name="Henrissat B."/>
            <person name="Herpoel-Gimbert I."/>
            <person name="Ruiz-Duenas F.J."/>
            <person name="Chevret D."/>
            <person name="Hainaut M."/>
            <person name="Lin J."/>
            <person name="Wang M."/>
            <person name="Pangilinan J."/>
            <person name="Lipzen A."/>
            <person name="Lesage-Meessen L."/>
            <person name="Navarro D."/>
            <person name="Riley R."/>
            <person name="Grigoriev I.V."/>
            <person name="Zhou S."/>
            <person name="Raouche S."/>
            <person name="Rosso M.N."/>
        </authorList>
    </citation>
    <scope>NUCLEOTIDE SEQUENCE [LARGE SCALE GENOMIC DNA]</scope>
    <source>
        <strain evidence="2 3">BRFM 1820</strain>
    </source>
</reference>
<evidence type="ECO:0000313" key="2">
    <source>
        <dbReference type="EMBL" id="RDX47556.1"/>
    </source>
</evidence>
<dbReference type="Proteomes" id="UP000256964">
    <property type="component" value="Unassembled WGS sequence"/>
</dbReference>
<feature type="compositionally biased region" description="Basic residues" evidence="1">
    <location>
        <begin position="11"/>
        <end position="31"/>
    </location>
</feature>
<gene>
    <name evidence="2" type="ORF">OH76DRAFT_772135</name>
</gene>
<keyword evidence="3" id="KW-1185">Reference proteome</keyword>
<feature type="region of interest" description="Disordered" evidence="1">
    <location>
        <begin position="1"/>
        <end position="54"/>
    </location>
</feature>
<protein>
    <submittedName>
        <fullName evidence="2">Uncharacterized protein</fullName>
    </submittedName>
</protein>
<name>A0A371D4U0_9APHY</name>
<dbReference type="AlphaFoldDB" id="A0A371D4U0"/>
<dbReference type="EMBL" id="KZ857418">
    <property type="protein sequence ID" value="RDX47556.1"/>
    <property type="molecule type" value="Genomic_DNA"/>
</dbReference>
<proteinExistence type="predicted"/>
<sequence>MRSSVPFPGRRSGHARRAHSLGRRGARRRRPPPFSATLRAHAAARPPSSDERRSSTLLRVSKILRLQVSHSRRQFHAFLRPLHRYLTPFTPLIPRCASSFDTPAIPLDHKAHLFTSACRPRRICSPLVASQPPSPHHALILDPDSCFIPSASLMSAWTRGPWLRS</sequence>
<evidence type="ECO:0000256" key="1">
    <source>
        <dbReference type="SAM" id="MobiDB-lite"/>
    </source>
</evidence>
<evidence type="ECO:0000313" key="3">
    <source>
        <dbReference type="Proteomes" id="UP000256964"/>
    </source>
</evidence>
<organism evidence="2 3">
    <name type="scientific">Lentinus brumalis</name>
    <dbReference type="NCBI Taxonomy" id="2498619"/>
    <lineage>
        <taxon>Eukaryota</taxon>
        <taxon>Fungi</taxon>
        <taxon>Dikarya</taxon>
        <taxon>Basidiomycota</taxon>
        <taxon>Agaricomycotina</taxon>
        <taxon>Agaricomycetes</taxon>
        <taxon>Polyporales</taxon>
        <taxon>Polyporaceae</taxon>
        <taxon>Lentinus</taxon>
    </lineage>
</organism>